<feature type="transmembrane region" description="Helical" evidence="5">
    <location>
        <begin position="230"/>
        <end position="248"/>
    </location>
</feature>
<evidence type="ECO:0000313" key="9">
    <source>
        <dbReference type="RefSeq" id="XP_026735174.1"/>
    </source>
</evidence>
<dbReference type="CDD" id="cd15039">
    <property type="entry name" value="7tmB3_Methuselah-like"/>
    <property type="match status" value="1"/>
</dbReference>
<gene>
    <name evidence="9 10 11 12" type="primary">LOC113499044</name>
</gene>
<dbReference type="RefSeq" id="XP_026735174.1">
    <property type="nucleotide sequence ID" value="XM_026879373.1"/>
</dbReference>
<evidence type="ECO:0000313" key="10">
    <source>
        <dbReference type="RefSeq" id="XP_026735175.1"/>
    </source>
</evidence>
<dbReference type="RefSeq" id="XP_026735175.1">
    <property type="nucleotide sequence ID" value="XM_026879374.1"/>
</dbReference>
<keyword evidence="3 5" id="KW-1133">Transmembrane helix</keyword>
<dbReference type="InterPro" id="IPR000832">
    <property type="entry name" value="GPCR_2_secretin-like"/>
</dbReference>
<dbReference type="InterPro" id="IPR017981">
    <property type="entry name" value="GPCR_2-like_7TM"/>
</dbReference>
<dbReference type="AlphaFoldDB" id="A0A7E5W3U0"/>
<dbReference type="OrthoDB" id="6134459at2759"/>
<reference evidence="9 10" key="1">
    <citation type="submission" date="2025-04" db="UniProtKB">
        <authorList>
            <consortium name="RefSeq"/>
        </authorList>
    </citation>
    <scope>IDENTIFICATION</scope>
</reference>
<feature type="transmembrane region" description="Helical" evidence="5">
    <location>
        <begin position="310"/>
        <end position="329"/>
    </location>
</feature>
<protein>
    <submittedName>
        <fullName evidence="9 10">G-protein coupled receptor Mth2-like</fullName>
    </submittedName>
</protein>
<dbReference type="PANTHER" id="PTHR46953">
    <property type="entry name" value="G-PROTEIN COUPLED RECEPTOR MTH-LIKE 1-RELATED"/>
    <property type="match status" value="1"/>
</dbReference>
<evidence type="ECO:0000259" key="7">
    <source>
        <dbReference type="PROSITE" id="PS50261"/>
    </source>
</evidence>
<accession>A0A7E5W3U0</accession>
<evidence type="ECO:0000256" key="6">
    <source>
        <dbReference type="SAM" id="SignalP"/>
    </source>
</evidence>
<feature type="transmembrane region" description="Helical" evidence="5">
    <location>
        <begin position="122"/>
        <end position="143"/>
    </location>
</feature>
<feature type="transmembrane region" description="Helical" evidence="5">
    <location>
        <begin position="187"/>
        <end position="210"/>
    </location>
</feature>
<feature type="signal peptide" evidence="6">
    <location>
        <begin position="1"/>
        <end position="19"/>
    </location>
</feature>
<dbReference type="RefSeq" id="XP_026735176.1">
    <property type="nucleotide sequence ID" value="XM_026879375.1"/>
</dbReference>
<dbReference type="PANTHER" id="PTHR46953:SF1">
    <property type="entry name" value="G-PROTEIN COUPLED RECEPTOR MTH-LIKE 1-RELATED"/>
    <property type="match status" value="1"/>
</dbReference>
<evidence type="ECO:0000313" key="12">
    <source>
        <dbReference type="RefSeq" id="XP_026735177.1"/>
    </source>
</evidence>
<feature type="transmembrane region" description="Helical" evidence="5">
    <location>
        <begin position="341"/>
        <end position="364"/>
    </location>
</feature>
<comment type="subcellular location">
    <subcellularLocation>
        <location evidence="1">Membrane</location>
        <topology evidence="1">Multi-pass membrane protein</topology>
    </subcellularLocation>
</comment>
<organism evidence="8 12">
    <name type="scientific">Trichoplusia ni</name>
    <name type="common">Cabbage looper</name>
    <dbReference type="NCBI Taxonomy" id="7111"/>
    <lineage>
        <taxon>Eukaryota</taxon>
        <taxon>Metazoa</taxon>
        <taxon>Ecdysozoa</taxon>
        <taxon>Arthropoda</taxon>
        <taxon>Hexapoda</taxon>
        <taxon>Insecta</taxon>
        <taxon>Pterygota</taxon>
        <taxon>Neoptera</taxon>
        <taxon>Endopterygota</taxon>
        <taxon>Lepidoptera</taxon>
        <taxon>Glossata</taxon>
        <taxon>Ditrysia</taxon>
        <taxon>Noctuoidea</taxon>
        <taxon>Noctuidae</taxon>
        <taxon>Plusiinae</taxon>
        <taxon>Trichoplusia</taxon>
    </lineage>
</organism>
<dbReference type="InterPro" id="IPR052808">
    <property type="entry name" value="GPCR_Mth-like"/>
</dbReference>
<evidence type="ECO:0000256" key="1">
    <source>
        <dbReference type="ARBA" id="ARBA00004141"/>
    </source>
</evidence>
<sequence length="412" mass="46649">MGLMKWIVVLPIHLVHVFAANPCCPEGQALLVKRDGCWNPKTNVTSPATLTCKVAIKFVKNFYINEAQQLKLSLGGETDETIEPDAYCAGNLTTIRDVTLNKTKPAVIVCADENEEIIDDRIMGYTMIVSVVFLAATAVIYGFLPELRDVQGKSIINFCTSLAIGLGILVIMKLMEYSDMDLCAARGFLGYFFTIAAFFWSNAISIQVLLNTRRPATLDYSWHEFKWYALYAWGAPAVLTICMAIVNFHPGSHAKPGIGLNHCWFFNKKQQWYYMYSVLSILLAANICIFIYTSLLIWRLSFSSSHIKAVKYKFVMTVRLIVLMGLPWVFEMIGSLAGEHIIWSILDVFNTLQGILIFLLLVVFRKRVIKIMYKHGWLNCISGFVEKHLAIEDDEENVVQHTDVPMNDRTVL</sequence>
<dbReference type="RefSeq" id="XP_026735177.1">
    <property type="nucleotide sequence ID" value="XM_026879376.1"/>
</dbReference>
<evidence type="ECO:0000256" key="4">
    <source>
        <dbReference type="ARBA" id="ARBA00023136"/>
    </source>
</evidence>
<keyword evidence="6" id="KW-0732">Signal</keyword>
<dbReference type="Gene3D" id="1.20.1070.10">
    <property type="entry name" value="Rhodopsin 7-helix transmembrane proteins"/>
    <property type="match status" value="1"/>
</dbReference>
<name>A0A7E5W3U0_TRINI</name>
<evidence type="ECO:0000313" key="11">
    <source>
        <dbReference type="RefSeq" id="XP_026735176.1"/>
    </source>
</evidence>
<feature type="transmembrane region" description="Helical" evidence="5">
    <location>
        <begin position="274"/>
        <end position="298"/>
    </location>
</feature>
<feature type="domain" description="G-protein coupled receptors family 2 profile 2" evidence="7">
    <location>
        <begin position="119"/>
        <end position="365"/>
    </location>
</feature>
<dbReference type="GO" id="GO:0016020">
    <property type="term" value="C:membrane"/>
    <property type="evidence" value="ECO:0007669"/>
    <property type="project" value="UniProtKB-SubCell"/>
</dbReference>
<evidence type="ECO:0000256" key="3">
    <source>
        <dbReference type="ARBA" id="ARBA00022989"/>
    </source>
</evidence>
<dbReference type="Pfam" id="PF00002">
    <property type="entry name" value="7tm_2"/>
    <property type="match status" value="1"/>
</dbReference>
<dbReference type="GO" id="GO:0004930">
    <property type="term" value="F:G protein-coupled receptor activity"/>
    <property type="evidence" value="ECO:0007669"/>
    <property type="project" value="InterPro"/>
</dbReference>
<dbReference type="PROSITE" id="PS50261">
    <property type="entry name" value="G_PROTEIN_RECEP_F2_4"/>
    <property type="match status" value="1"/>
</dbReference>
<dbReference type="GeneID" id="113499044"/>
<dbReference type="Proteomes" id="UP000322000">
    <property type="component" value="Chromosome 11"/>
</dbReference>
<evidence type="ECO:0000256" key="2">
    <source>
        <dbReference type="ARBA" id="ARBA00022692"/>
    </source>
</evidence>
<feature type="chain" id="PRO_5044656569" evidence="6">
    <location>
        <begin position="20"/>
        <end position="412"/>
    </location>
</feature>
<dbReference type="KEGG" id="tnl:113499044"/>
<keyword evidence="8" id="KW-1185">Reference proteome</keyword>
<feature type="transmembrane region" description="Helical" evidence="5">
    <location>
        <begin position="155"/>
        <end position="175"/>
    </location>
</feature>
<evidence type="ECO:0000313" key="8">
    <source>
        <dbReference type="Proteomes" id="UP000322000"/>
    </source>
</evidence>
<keyword evidence="2 5" id="KW-0812">Transmembrane</keyword>
<keyword evidence="4 5" id="KW-0472">Membrane</keyword>
<proteinExistence type="predicted"/>
<evidence type="ECO:0000256" key="5">
    <source>
        <dbReference type="SAM" id="Phobius"/>
    </source>
</evidence>
<dbReference type="GO" id="GO:0007166">
    <property type="term" value="P:cell surface receptor signaling pathway"/>
    <property type="evidence" value="ECO:0007669"/>
    <property type="project" value="InterPro"/>
</dbReference>